<dbReference type="SUPFAM" id="SSF48065">
    <property type="entry name" value="DBL homology domain (DH-domain)"/>
    <property type="match status" value="1"/>
</dbReference>
<feature type="region of interest" description="Disordered" evidence="1">
    <location>
        <begin position="1139"/>
        <end position="1233"/>
    </location>
</feature>
<dbReference type="GO" id="GO:0005737">
    <property type="term" value="C:cytoplasm"/>
    <property type="evidence" value="ECO:0007669"/>
    <property type="project" value="TreeGrafter"/>
</dbReference>
<dbReference type="GO" id="GO:0005085">
    <property type="term" value="F:guanyl-nucleotide exchange factor activity"/>
    <property type="evidence" value="ECO:0007669"/>
    <property type="project" value="InterPro"/>
</dbReference>
<sequence>MMMMSDAVTASSLTPGAQAHHADGTEVPAHKQYDAFGFRNGRLPLESETLSLPYNNRRETANLPSPSPRARFAENPIIGPTREASTRLSRRKSALRSRSPSQLVVPSVKAPTVDVATSQGSGPSGHPDSSCSSGSLLLTLPSASTKRSRTTSMIVSDDTLWSNHHLYPEAAIDSLSRQRKNAEAFDQTHFRQRAHSMSDFNTPDVLAAGTDVVDQLTSLNSNPSPPAGYFTDQNTLLADKPRRNLSYMSNQSDDQPMSSSNYESLNFNHHSRPVSTISSSTTSSTYTTFPPPPDKIPAGINSYRENKLDTESNGRLNEPPSSVTSASSLIKQHYRSGELVTKSDSDPLISPLEKLSFLATTRPSINGRKRSGTVLPPKKPQLISEGSPDDSCIVLPIDSLLAKIEDKSIKPPARPPRSNRRGAAGQPPDLSPLSSGRDTDSHIAKTSGKDYLTSNTPAGHAGSIYDSARSSPAPLPTSAMLVNQLNPKTMMSSRNQQDLPPNQNLSKPLPNESRPRPAIPPRAPSRKGGRPKSSGKKLGDPVDLCPDSESTTSFVANSGTEDEVDDFESAEEGDDQFWSAAESTEPHEPISAGSKPAATSHINQSSSESSSHLQPQSPDQLPQLETLSGAEQGHKKHATVSIIGAFPRSESYADSFLSSTHSNSDTCQELSFEESYQSQKASSQLHPKKNLQKHNQRPQNAAPIPETPYDSQTPRKSSHLPSNQPQSSPQRRDVRSPVPGPPTTRNQASSVALYPAHPTTISPSEPRYDNARVSRTSSLEGLAALRKPNSLSSPSPRKKTSVRSVHLRQLSKILSFCAKDVGYEENSSDEQSETILSEVNNHQVTPLSSLSQSPVHSNANQAAPSVPSTWKNSMSKNAYANLLSMYGAVEMRRQELIWELCETEHSFAMGLRQVIEIFAFPLRTPEGAWISGVPTEVARLLDWLEDIVNLHSQMAFQAKTCCQYQTEALGLVVHISEVFLELTPKLEVYQPYLVRFSEVTAAIEEMVANVDSDFGEFVRMQSSLPECGRMSLTSFLLKPIQRLMKYPLFYKQLCDVTPPAHPDHEATVCLFNATDSMIRVLQEVKEREDEYEKLKKMESRVRGLPLGFKLARRDRRLLAQGLLKTVQLPTRDIHHLSSAQGNLWPMNPQMTQTNQSRSGSSPQSGHSSEYTARSTSRSSYHSNMSQHSLASSFSPSVQSVKSHRFSLANRENEPPSFLNYPSSPQNPFPLGSQQFHNRMTASQLSGQPQDPKHYLRTRATGAYESQPEELSRRKSLSSSRAYRKPKETPVHVFVFSDLILLARRHSDGVRLIRSATLQKKKKESPSHYSVLEEVGLSRLVAVSDVSGELEYPHLLKLDLLPLGEANSTQYTAKSPVSVLLTFPDRLPGSSQASTYETVQKERFRWLAAFHQALRSPELSLRGQTDDLSDLLDPSNPAFQKIPIHAQERQERNWWSARHRLVAKELEFSNDELASDPSELDSNSYNSNSFDSFRGEPTQVLSSVRQNQALYLPHLHTENHSLLEQIKTSGLGLDFGF</sequence>
<gene>
    <name evidence="3" type="ORF">PGT21_003163</name>
</gene>
<feature type="region of interest" description="Disordered" evidence="1">
    <location>
        <begin position="491"/>
        <end position="642"/>
    </location>
</feature>
<dbReference type="OrthoDB" id="2501529at2759"/>
<feature type="region of interest" description="Disordered" evidence="1">
    <location>
        <begin position="1259"/>
        <end position="1282"/>
    </location>
</feature>
<comment type="caution">
    <text evidence="3">The sequence shown here is derived from an EMBL/GenBank/DDBJ whole genome shotgun (WGS) entry which is preliminary data.</text>
</comment>
<feature type="compositionally biased region" description="Basic residues" evidence="1">
    <location>
        <begin position="686"/>
        <end position="696"/>
    </location>
</feature>
<feature type="region of interest" description="Disordered" evidence="1">
    <location>
        <begin position="273"/>
        <end position="329"/>
    </location>
</feature>
<feature type="compositionally biased region" description="Low complexity" evidence="1">
    <location>
        <begin position="118"/>
        <end position="136"/>
    </location>
</feature>
<evidence type="ECO:0000256" key="1">
    <source>
        <dbReference type="SAM" id="MobiDB-lite"/>
    </source>
</evidence>
<feature type="compositionally biased region" description="Low complexity" evidence="1">
    <location>
        <begin position="275"/>
        <end position="288"/>
    </location>
</feature>
<dbReference type="Pfam" id="PF00621">
    <property type="entry name" value="RhoGEF"/>
    <property type="match status" value="1"/>
</dbReference>
<dbReference type="PANTHER" id="PTHR12673:SF159">
    <property type="entry name" value="LD03170P"/>
    <property type="match status" value="1"/>
</dbReference>
<feature type="compositionally biased region" description="Acidic residues" evidence="1">
    <location>
        <begin position="560"/>
        <end position="575"/>
    </location>
</feature>
<dbReference type="InterPro" id="IPR000219">
    <property type="entry name" value="DH_dom"/>
</dbReference>
<feature type="compositionally biased region" description="Low complexity" evidence="1">
    <location>
        <begin position="1155"/>
        <end position="1168"/>
    </location>
</feature>
<dbReference type="PANTHER" id="PTHR12673">
    <property type="entry name" value="FACIOGENITAL DYSPLASIA PROTEIN"/>
    <property type="match status" value="1"/>
</dbReference>
<feature type="compositionally biased region" description="Polar residues" evidence="1">
    <location>
        <begin position="709"/>
        <end position="729"/>
    </location>
</feature>
<dbReference type="PROSITE" id="PS50010">
    <property type="entry name" value="DH_2"/>
    <property type="match status" value="1"/>
</dbReference>
<feature type="compositionally biased region" description="Polar residues" evidence="1">
    <location>
        <begin position="313"/>
        <end position="329"/>
    </location>
</feature>
<feature type="region of interest" description="Disordered" evidence="1">
    <location>
        <begin position="654"/>
        <end position="803"/>
    </location>
</feature>
<feature type="compositionally biased region" description="Polar residues" evidence="1">
    <location>
        <begin position="1169"/>
        <end position="1187"/>
    </location>
</feature>
<dbReference type="Proteomes" id="UP000324748">
    <property type="component" value="Unassembled WGS sequence"/>
</dbReference>
<feature type="region of interest" description="Disordered" evidence="1">
    <location>
        <begin position="406"/>
        <end position="457"/>
    </location>
</feature>
<evidence type="ECO:0000313" key="4">
    <source>
        <dbReference type="Proteomes" id="UP000324748"/>
    </source>
</evidence>
<dbReference type="EMBL" id="VSWC01000029">
    <property type="protein sequence ID" value="KAA1107121.1"/>
    <property type="molecule type" value="Genomic_DNA"/>
</dbReference>
<evidence type="ECO:0000313" key="3">
    <source>
        <dbReference type="EMBL" id="KAA1107121.1"/>
    </source>
</evidence>
<organism evidence="3 4">
    <name type="scientific">Puccinia graminis f. sp. tritici</name>
    <dbReference type="NCBI Taxonomy" id="56615"/>
    <lineage>
        <taxon>Eukaryota</taxon>
        <taxon>Fungi</taxon>
        <taxon>Dikarya</taxon>
        <taxon>Basidiomycota</taxon>
        <taxon>Pucciniomycotina</taxon>
        <taxon>Pucciniomycetes</taxon>
        <taxon>Pucciniales</taxon>
        <taxon>Pucciniaceae</taxon>
        <taxon>Puccinia</taxon>
    </lineage>
</organism>
<feature type="region of interest" description="Disordered" evidence="1">
    <location>
        <begin position="1"/>
        <end position="27"/>
    </location>
</feature>
<feature type="compositionally biased region" description="Polar residues" evidence="1">
    <location>
        <begin position="491"/>
        <end position="506"/>
    </location>
</feature>
<dbReference type="SMART" id="SM00325">
    <property type="entry name" value="RhoGEF"/>
    <property type="match status" value="1"/>
</dbReference>
<dbReference type="Gene3D" id="1.20.900.10">
    <property type="entry name" value="Dbl homology (DH) domain"/>
    <property type="match status" value="1"/>
</dbReference>
<feature type="compositionally biased region" description="Polar residues" evidence="1">
    <location>
        <begin position="548"/>
        <end position="559"/>
    </location>
</feature>
<keyword evidence="4" id="KW-1185">Reference proteome</keyword>
<feature type="compositionally biased region" description="Polar residues" evidence="1">
    <location>
        <begin position="1219"/>
        <end position="1233"/>
    </location>
</feature>
<accession>A0A5B0Q1L4</accession>
<feature type="region of interest" description="Disordered" evidence="1">
    <location>
        <begin position="57"/>
        <end position="136"/>
    </location>
</feature>
<feature type="compositionally biased region" description="Low complexity" evidence="1">
    <location>
        <begin position="1188"/>
        <end position="1200"/>
    </location>
</feature>
<evidence type="ECO:0000259" key="2">
    <source>
        <dbReference type="PROSITE" id="PS50010"/>
    </source>
</evidence>
<feature type="compositionally biased region" description="Basic residues" evidence="1">
    <location>
        <begin position="524"/>
        <end position="535"/>
    </location>
</feature>
<protein>
    <recommendedName>
        <fullName evidence="2">DH domain-containing protein</fullName>
    </recommendedName>
</protein>
<proteinExistence type="predicted"/>
<dbReference type="InterPro" id="IPR051092">
    <property type="entry name" value="FYVE_RhoGEF_PH"/>
</dbReference>
<name>A0A5B0Q1L4_PUCGR</name>
<dbReference type="CDD" id="cd00160">
    <property type="entry name" value="RhoGEF"/>
    <property type="match status" value="1"/>
</dbReference>
<feature type="domain" description="DH" evidence="2">
    <location>
        <begin position="892"/>
        <end position="1087"/>
    </location>
</feature>
<feature type="region of interest" description="Disordered" evidence="1">
    <location>
        <begin position="363"/>
        <end position="389"/>
    </location>
</feature>
<feature type="compositionally biased region" description="Polar residues" evidence="1">
    <location>
        <begin position="656"/>
        <end position="685"/>
    </location>
</feature>
<reference evidence="3 4" key="1">
    <citation type="submission" date="2019-05" db="EMBL/GenBank/DDBJ databases">
        <title>Emergence of the Ug99 lineage of the wheat stem rust pathogen through somatic hybridization.</title>
        <authorList>
            <person name="Li F."/>
            <person name="Upadhyaya N.M."/>
            <person name="Sperschneider J."/>
            <person name="Matny O."/>
            <person name="Nguyen-Phuc H."/>
            <person name="Mago R."/>
            <person name="Raley C."/>
            <person name="Miller M.E."/>
            <person name="Silverstein K.A.T."/>
            <person name="Henningsen E."/>
            <person name="Hirsch C.D."/>
            <person name="Visser B."/>
            <person name="Pretorius Z.A."/>
            <person name="Steffenson B.J."/>
            <person name="Schwessinger B."/>
            <person name="Dodds P.N."/>
            <person name="Figueroa M."/>
        </authorList>
    </citation>
    <scope>NUCLEOTIDE SEQUENCE [LARGE SCALE GENOMIC DNA]</scope>
    <source>
        <strain evidence="3">21-0</strain>
    </source>
</reference>
<dbReference type="InterPro" id="IPR035899">
    <property type="entry name" value="DBL_dom_sf"/>
</dbReference>
<feature type="region of interest" description="Disordered" evidence="1">
    <location>
        <begin position="846"/>
        <end position="870"/>
    </location>
</feature>
<feature type="compositionally biased region" description="Low complexity" evidence="1">
    <location>
        <begin position="604"/>
        <end position="624"/>
    </location>
</feature>